<dbReference type="GO" id="GO:0003677">
    <property type="term" value="F:DNA binding"/>
    <property type="evidence" value="ECO:0007669"/>
    <property type="project" value="InterPro"/>
</dbReference>
<dbReference type="InterPro" id="IPR052933">
    <property type="entry name" value="DNA_Protect_Modify"/>
</dbReference>
<dbReference type="PIRSF" id="PIRSF026567">
    <property type="entry name" value="Adenine_mtase_bact_prd"/>
    <property type="match status" value="1"/>
</dbReference>
<evidence type="ECO:0000313" key="3">
    <source>
        <dbReference type="EMBL" id="SFQ10465.1"/>
    </source>
</evidence>
<dbReference type="Pfam" id="PF21106">
    <property type="entry name" value="YtxK_like"/>
    <property type="match status" value="1"/>
</dbReference>
<dbReference type="STRING" id="82801.SAMN04488506_0566"/>
<dbReference type="Gene3D" id="3.40.50.150">
    <property type="entry name" value="Vaccinia Virus protein VP39"/>
    <property type="match status" value="1"/>
</dbReference>
<feature type="domain" description="YtxK-like N-terminal helical" evidence="2">
    <location>
        <begin position="7"/>
        <end position="89"/>
    </location>
</feature>
<protein>
    <submittedName>
        <fullName evidence="3">Site-specific DNA-methyltransferase (Adenine-specific)</fullName>
    </submittedName>
</protein>
<dbReference type="RefSeq" id="WP_092479644.1">
    <property type="nucleotide sequence ID" value="NZ_FOXW01000002.1"/>
</dbReference>
<proteinExistence type="predicted"/>
<reference evidence="3 4" key="1">
    <citation type="submission" date="2016-10" db="EMBL/GenBank/DDBJ databases">
        <authorList>
            <person name="de Groot N.N."/>
        </authorList>
    </citation>
    <scope>NUCLEOTIDE SEQUENCE [LARGE SCALE GENOMIC DNA]</scope>
    <source>
        <strain evidence="3 4">DSM 20581</strain>
    </source>
</reference>
<evidence type="ECO:0000259" key="1">
    <source>
        <dbReference type="Pfam" id="PF02384"/>
    </source>
</evidence>
<gene>
    <name evidence="3" type="ORF">SAMN04488506_0566</name>
</gene>
<dbReference type="EMBL" id="FOXW01000002">
    <property type="protein sequence ID" value="SFQ10465.1"/>
    <property type="molecule type" value="Genomic_DNA"/>
</dbReference>
<dbReference type="CDD" id="cd02440">
    <property type="entry name" value="AdoMet_MTases"/>
    <property type="match status" value="1"/>
</dbReference>
<dbReference type="InterPro" id="IPR016843">
    <property type="entry name" value="S-AdoMet-dep_Ade-MeTrfase_prd"/>
</dbReference>
<dbReference type="InterPro" id="IPR029063">
    <property type="entry name" value="SAM-dependent_MTases_sf"/>
</dbReference>
<dbReference type="Pfam" id="PF02384">
    <property type="entry name" value="N6_Mtase"/>
    <property type="match status" value="1"/>
</dbReference>
<dbReference type="GO" id="GO:0008170">
    <property type="term" value="F:N-methyltransferase activity"/>
    <property type="evidence" value="ECO:0007669"/>
    <property type="project" value="InterPro"/>
</dbReference>
<dbReference type="Gene3D" id="1.10.150.470">
    <property type="match status" value="1"/>
</dbReference>
<sequence>MSQKDIEALFNPLDNTVQLLRNEIDFSYLEALTETGSNLIEKSIPDELKNSLDPATTDQLMKTYQSIDTAAMEPEDIRKALQLSILKGLKEDKVQPNHQMTPDAIGFMFVYFIEKLRDSSLDNMRILDPAVGTGNLLSTVYNALTTAKVEVEAEGIENDDLLIDLAAMTTRLQRQNVKLTYQDALQDLLVDPVDLVVSDLPIGYYPVDERAKVYTSAAKEGHSYAHHLLIEQSLKYLKPNAFGLFLVPKLLFETSEAASLMKAIQEYGFLQGMLHLPKELFANEPSQKSILILQKKGDKAAQAKQVLLGNIPDLKNHQSMLKFMEEVDTWKKENL</sequence>
<name>A0A1I5VSL9_9LACT</name>
<dbReference type="OrthoDB" id="9788159at2"/>
<evidence type="ECO:0000259" key="2">
    <source>
        <dbReference type="Pfam" id="PF21106"/>
    </source>
</evidence>
<keyword evidence="3" id="KW-0489">Methyltransferase</keyword>
<dbReference type="AlphaFoldDB" id="A0A1I5VSL9"/>
<dbReference type="SUPFAM" id="SSF53335">
    <property type="entry name" value="S-adenosyl-L-methionine-dependent methyltransferases"/>
    <property type="match status" value="1"/>
</dbReference>
<dbReference type="PANTHER" id="PTHR41313:SF1">
    <property type="entry name" value="DNA METHYLASE ADENINE-SPECIFIC DOMAIN-CONTAINING PROTEIN"/>
    <property type="match status" value="1"/>
</dbReference>
<dbReference type="PANTHER" id="PTHR41313">
    <property type="entry name" value="ADENINE-SPECIFIC METHYLTRANSFERASE"/>
    <property type="match status" value="1"/>
</dbReference>
<accession>A0A1I5VSL9</accession>
<feature type="domain" description="DNA methylase adenine-specific" evidence="1">
    <location>
        <begin position="101"/>
        <end position="318"/>
    </location>
</feature>
<organism evidence="3 4">
    <name type="scientific">Desemzia incerta</name>
    <dbReference type="NCBI Taxonomy" id="82801"/>
    <lineage>
        <taxon>Bacteria</taxon>
        <taxon>Bacillati</taxon>
        <taxon>Bacillota</taxon>
        <taxon>Bacilli</taxon>
        <taxon>Lactobacillales</taxon>
        <taxon>Carnobacteriaceae</taxon>
        <taxon>Desemzia</taxon>
    </lineage>
</organism>
<dbReference type="Proteomes" id="UP000199136">
    <property type="component" value="Unassembled WGS sequence"/>
</dbReference>
<keyword evidence="4" id="KW-1185">Reference proteome</keyword>
<keyword evidence="3" id="KW-0808">Transferase</keyword>
<dbReference type="GO" id="GO:0032259">
    <property type="term" value="P:methylation"/>
    <property type="evidence" value="ECO:0007669"/>
    <property type="project" value="UniProtKB-KW"/>
</dbReference>
<dbReference type="InterPro" id="IPR003356">
    <property type="entry name" value="DNA_methylase_A-5"/>
</dbReference>
<evidence type="ECO:0000313" key="4">
    <source>
        <dbReference type="Proteomes" id="UP000199136"/>
    </source>
</evidence>
<dbReference type="InterPro" id="IPR048375">
    <property type="entry name" value="YtxK-like_N"/>
</dbReference>